<dbReference type="AlphaFoldDB" id="A0A5P8W9H9"/>
<evidence type="ECO:0000313" key="2">
    <source>
        <dbReference type="Proteomes" id="UP000326678"/>
    </source>
</evidence>
<dbReference type="Proteomes" id="UP000326678">
    <property type="component" value="Chromosome Gxm1"/>
</dbReference>
<sequence>MSKTQLSSRLFQLLRKRLEDVSFLTRLHPQPVEGWGITQTG</sequence>
<proteinExistence type="predicted"/>
<keyword evidence="2" id="KW-1185">Reference proteome</keyword>
<dbReference type="EMBL" id="CP045226">
    <property type="protein sequence ID" value="QFS49212.1"/>
    <property type="molecule type" value="Genomic_DNA"/>
</dbReference>
<protein>
    <submittedName>
        <fullName evidence="1">Uncharacterized protein</fullName>
    </submittedName>
</protein>
<name>A0A5P8W9H9_9NOSO</name>
<dbReference type="KEGG" id="nsh:GXM_06706"/>
<gene>
    <name evidence="1" type="ORF">GXM_06706</name>
</gene>
<organism evidence="1 2">
    <name type="scientific">Nostoc sphaeroides CCNUC1</name>
    <dbReference type="NCBI Taxonomy" id="2653204"/>
    <lineage>
        <taxon>Bacteria</taxon>
        <taxon>Bacillati</taxon>
        <taxon>Cyanobacteriota</taxon>
        <taxon>Cyanophyceae</taxon>
        <taxon>Nostocales</taxon>
        <taxon>Nostocaceae</taxon>
        <taxon>Nostoc</taxon>
    </lineage>
</organism>
<evidence type="ECO:0000313" key="1">
    <source>
        <dbReference type="EMBL" id="QFS49212.1"/>
    </source>
</evidence>
<reference evidence="1 2" key="1">
    <citation type="submission" date="2019-10" db="EMBL/GenBank/DDBJ databases">
        <title>Genomic and transcriptomic insights into the perfect genentic adaptation of a filamentous nitrogen-fixing cyanobacterium to rice fields.</title>
        <authorList>
            <person name="Chen Z."/>
        </authorList>
    </citation>
    <scope>NUCLEOTIDE SEQUENCE [LARGE SCALE GENOMIC DNA]</scope>
    <source>
        <strain evidence="1">CCNUC1</strain>
    </source>
</reference>
<accession>A0A5P8W9H9</accession>